<proteinExistence type="predicted"/>
<dbReference type="EMBL" id="CP002998">
    <property type="protein sequence ID" value="AEM19752.1"/>
    <property type="molecule type" value="Genomic_DNA"/>
</dbReference>
<dbReference type="HOGENOM" id="CLU_196557_0_0_5"/>
<dbReference type="KEGG" id="bsi:BS1330_II0270"/>
<dbReference type="KEGG" id="bms:BRA0273"/>
<evidence type="ECO:0000313" key="1">
    <source>
        <dbReference type="EMBL" id="AEM19752.1"/>
    </source>
</evidence>
<sequence>MENLVTEGFKASRPRRMVLDASAKLCCWPVEFRFSFQGALECRFLPAGESRLSLRHINMAPIYEGSFRLKDTSAASGGM</sequence>
<gene>
    <name evidence="1" type="ordered locus">BS1330_II0270</name>
</gene>
<name>A0A0H3G6N6_BRUSU</name>
<organism evidence="1 2">
    <name type="scientific">Brucella suis biovar 1 (strain 1330)</name>
    <dbReference type="NCBI Taxonomy" id="204722"/>
    <lineage>
        <taxon>Bacteria</taxon>
        <taxon>Pseudomonadati</taxon>
        <taxon>Pseudomonadota</taxon>
        <taxon>Alphaproteobacteria</taxon>
        <taxon>Hyphomicrobiales</taxon>
        <taxon>Brucellaceae</taxon>
        <taxon>Brucella/Ochrobactrum group</taxon>
        <taxon>Brucella</taxon>
    </lineage>
</organism>
<keyword evidence="2" id="KW-1185">Reference proteome</keyword>
<protein>
    <submittedName>
        <fullName evidence="1">Uncharacterized protein</fullName>
    </submittedName>
</protein>
<accession>A0A0H3G6N6</accession>
<dbReference type="AlphaFoldDB" id="A0A0H3G6N6"/>
<evidence type="ECO:0000313" key="2">
    <source>
        <dbReference type="Proteomes" id="UP000007104"/>
    </source>
</evidence>
<reference evidence="1 2" key="1">
    <citation type="journal article" date="2011" name="J. Bacteriol.">
        <title>Revised genome sequence of Brucella suis 1330.</title>
        <authorList>
            <person name="Tae H."/>
            <person name="Shallom S."/>
            <person name="Settlage R."/>
            <person name="Preston D."/>
            <person name="Adams L.G."/>
            <person name="Garner H.R."/>
        </authorList>
    </citation>
    <scope>NUCLEOTIDE SEQUENCE [LARGE SCALE GENOMIC DNA]</scope>
    <source>
        <strain evidence="1 2">1330</strain>
    </source>
</reference>
<dbReference type="Proteomes" id="UP000007104">
    <property type="component" value="Chromosome II"/>
</dbReference>